<sequence>MRLLTLNVHAWQEEHQLDKINTLAKVIHENRYDVIALQEVSQLYNEPIEYDHIRADNYGLLVQKELEKLGSNDYTLYWDVSHYGYDIYEEGLALLVRHPAINVESFYISASQDIDFWKSRKIVGGTFDIKGERVALYSCHLGWWNDEEESYTSQVDRLLNKADEHDSFILMGDFNSASIVKGEGYEYLLKSGLYDTHTLAHTKSGQNTIEGTIAGWDQNSSGLKIDYILTNWGAHVTASRVIFDGENKPVISDHYGLDVDLRLSNNKQK</sequence>
<dbReference type="SUPFAM" id="SSF56219">
    <property type="entry name" value="DNase I-like"/>
    <property type="match status" value="1"/>
</dbReference>
<dbReference type="AlphaFoldDB" id="A0A840QP64"/>
<evidence type="ECO:0000313" key="3">
    <source>
        <dbReference type="EMBL" id="MBB5173165.1"/>
    </source>
</evidence>
<evidence type="ECO:0000313" key="4">
    <source>
        <dbReference type="Proteomes" id="UP000551878"/>
    </source>
</evidence>
<proteinExistence type="predicted"/>
<dbReference type="InterPro" id="IPR051547">
    <property type="entry name" value="TDP2-like"/>
</dbReference>
<dbReference type="Pfam" id="PF03372">
    <property type="entry name" value="Exo_endo_phos"/>
    <property type="match status" value="1"/>
</dbReference>
<dbReference type="RefSeq" id="WP_184663623.1">
    <property type="nucleotide sequence ID" value="NZ_JACHHB010000005.1"/>
</dbReference>
<dbReference type="EC" id="3.1.3.90" evidence="3"/>
<keyword evidence="1 3" id="KW-0378">Hydrolase</keyword>
<dbReference type="PANTHER" id="PTHR15822">
    <property type="entry name" value="TRAF AND TNF RECEPTOR-ASSOCIATED PROTEIN"/>
    <property type="match status" value="1"/>
</dbReference>
<comment type="caution">
    <text evidence="3">The sequence shown here is derived from an EMBL/GenBank/DDBJ whole genome shotgun (WGS) entry which is preliminary data.</text>
</comment>
<feature type="domain" description="Endonuclease/exonuclease/phosphatase" evidence="2">
    <location>
        <begin position="19"/>
        <end position="254"/>
    </location>
</feature>
<accession>A0A840QP64</accession>
<gene>
    <name evidence="3" type="ORF">HNQ41_001334</name>
</gene>
<evidence type="ECO:0000259" key="2">
    <source>
        <dbReference type="Pfam" id="PF03372"/>
    </source>
</evidence>
<dbReference type="InterPro" id="IPR005135">
    <property type="entry name" value="Endo/exonuclease/phosphatase"/>
</dbReference>
<dbReference type="InterPro" id="IPR036691">
    <property type="entry name" value="Endo/exonu/phosph_ase_sf"/>
</dbReference>
<dbReference type="EMBL" id="JACHHB010000005">
    <property type="protein sequence ID" value="MBB5173165.1"/>
    <property type="molecule type" value="Genomic_DNA"/>
</dbReference>
<evidence type="ECO:0000256" key="1">
    <source>
        <dbReference type="ARBA" id="ARBA00022801"/>
    </source>
</evidence>
<dbReference type="Gene3D" id="3.60.10.10">
    <property type="entry name" value="Endonuclease/exonuclease/phosphatase"/>
    <property type="match status" value="1"/>
</dbReference>
<organism evidence="3 4">
    <name type="scientific">Texcoconibacillus texcoconensis</name>
    <dbReference type="NCBI Taxonomy" id="1095777"/>
    <lineage>
        <taxon>Bacteria</taxon>
        <taxon>Bacillati</taxon>
        <taxon>Bacillota</taxon>
        <taxon>Bacilli</taxon>
        <taxon>Bacillales</taxon>
        <taxon>Bacillaceae</taxon>
        <taxon>Texcoconibacillus</taxon>
    </lineage>
</organism>
<protein>
    <submittedName>
        <fullName evidence="3">Maltose 6'-phosphate phosphatase</fullName>
        <ecNumber evidence="3">3.1.3.90</ecNumber>
    </submittedName>
</protein>
<dbReference type="Proteomes" id="UP000551878">
    <property type="component" value="Unassembled WGS sequence"/>
</dbReference>
<name>A0A840QP64_9BACI</name>
<dbReference type="CDD" id="cd09079">
    <property type="entry name" value="RgfB-like"/>
    <property type="match status" value="1"/>
</dbReference>
<keyword evidence="4" id="KW-1185">Reference proteome</keyword>
<reference evidence="3 4" key="1">
    <citation type="submission" date="2020-08" db="EMBL/GenBank/DDBJ databases">
        <title>Genomic Encyclopedia of Type Strains, Phase IV (KMG-IV): sequencing the most valuable type-strain genomes for metagenomic binning, comparative biology and taxonomic classification.</title>
        <authorList>
            <person name="Goeker M."/>
        </authorList>
    </citation>
    <scope>NUCLEOTIDE SEQUENCE [LARGE SCALE GENOMIC DNA]</scope>
    <source>
        <strain evidence="3 4">DSM 24696</strain>
    </source>
</reference>
<dbReference type="PANTHER" id="PTHR15822:SF23">
    <property type="entry name" value="ENDONUCLEASE_EXONUCLEASE_PHOSPHATASE FAMILY PROTEIN"/>
    <property type="match status" value="1"/>
</dbReference>
<dbReference type="GO" id="GO:0016787">
    <property type="term" value="F:hydrolase activity"/>
    <property type="evidence" value="ECO:0007669"/>
    <property type="project" value="UniProtKB-KW"/>
</dbReference>